<reference evidence="2" key="2">
    <citation type="submission" date="2025-08" db="UniProtKB">
        <authorList>
            <consortium name="Ensembl"/>
        </authorList>
    </citation>
    <scope>IDENTIFICATION</scope>
</reference>
<keyword evidence="3" id="KW-1185">Reference proteome</keyword>
<reference evidence="2" key="1">
    <citation type="journal article" date="2020" name="Gigascience">
        <title>An improved pig reference genome sequence to enable pig genetics and genomics research.</title>
        <authorList>
            <person name="Warr A."/>
            <person name="Affara N."/>
            <person name="Aken B."/>
            <person name="Beiki H."/>
            <person name="Bickhart D.M."/>
            <person name="Billis K."/>
            <person name="Chow W."/>
            <person name="Eory L."/>
            <person name="Finlayson H.A."/>
            <person name="Flicek P."/>
            <person name="Giron C.G."/>
            <person name="Griffin D.K."/>
            <person name="Hall R."/>
            <person name="Hannum G."/>
            <person name="Hourlier T."/>
            <person name="Howe K."/>
            <person name="Hume D.A."/>
            <person name="Izuogu O."/>
            <person name="Kim K."/>
            <person name="Koren S."/>
            <person name="Liu H."/>
            <person name="Manchanda N."/>
            <person name="Martin F.J."/>
            <person name="Nonneman D.J."/>
            <person name="O'Connor R.E."/>
            <person name="Phillippy A.M."/>
            <person name="Rohrer G.A."/>
            <person name="Rosen B.D."/>
            <person name="Rund L.A."/>
            <person name="Sargent C.A."/>
            <person name="Schook L.B."/>
            <person name="Schroeder S.G."/>
            <person name="Schwartz A.S."/>
            <person name="Skinner B.M."/>
            <person name="Talbot R."/>
            <person name="Tseng E."/>
            <person name="Tuggle C.K."/>
            <person name="Watson M."/>
            <person name="Smith T.P.L."/>
            <person name="Archibald A.L."/>
        </authorList>
    </citation>
    <scope>NUCLEOTIDE SEQUENCE [LARGE SCALE GENOMIC DNA]</scope>
    <source>
        <strain evidence="2">Duroc</strain>
    </source>
</reference>
<dbReference type="Ensembl" id="ENSSSCT00000050405.2">
    <property type="protein sequence ID" value="ENSSSCP00000078430.1"/>
    <property type="gene ID" value="ENSSSCG00000040623.2"/>
</dbReference>
<dbReference type="PANTHER" id="PTHR10562">
    <property type="entry name" value="SMALL UBIQUITIN-RELATED MODIFIER"/>
    <property type="match status" value="1"/>
</dbReference>
<name>A0A8W4FGS1_PIG</name>
<feature type="region of interest" description="Disordered" evidence="1">
    <location>
        <begin position="1"/>
        <end position="41"/>
    </location>
</feature>
<sequence>GADLPKEGVRKENNNHNLKEVGQDGSVVQFQTKRHPPLSERRKAYYTPVQRELEDEDEIDVFQQQTGGVY</sequence>
<dbReference type="Proteomes" id="UP000008227">
    <property type="component" value="Chromosome 15"/>
</dbReference>
<reference evidence="2" key="3">
    <citation type="submission" date="2025-09" db="UniProtKB">
        <authorList>
            <consortium name="Ensembl"/>
        </authorList>
    </citation>
    <scope>IDENTIFICATION</scope>
</reference>
<evidence type="ECO:0000313" key="2">
    <source>
        <dbReference type="Ensembl" id="ENSSSCP00000078430.1"/>
    </source>
</evidence>
<dbReference type="Gene3D" id="3.10.20.90">
    <property type="entry name" value="Phosphatidylinositol 3-kinase Catalytic Subunit, Chain A, domain 1"/>
    <property type="match status" value="1"/>
</dbReference>
<feature type="compositionally biased region" description="Basic and acidic residues" evidence="1">
    <location>
        <begin position="1"/>
        <end position="22"/>
    </location>
</feature>
<protein>
    <submittedName>
        <fullName evidence="2">Uncharacterized protein</fullName>
    </submittedName>
</protein>
<dbReference type="AlphaFoldDB" id="A0A8W4FGS1"/>
<proteinExistence type="predicted"/>
<evidence type="ECO:0000313" key="3">
    <source>
        <dbReference type="Proteomes" id="UP000008227"/>
    </source>
</evidence>
<evidence type="ECO:0000256" key="1">
    <source>
        <dbReference type="SAM" id="MobiDB-lite"/>
    </source>
</evidence>
<dbReference type="GeneTree" id="ENSGT01110000269998"/>
<organism evidence="2 3">
    <name type="scientific">Sus scrofa</name>
    <name type="common">Pig</name>
    <dbReference type="NCBI Taxonomy" id="9823"/>
    <lineage>
        <taxon>Eukaryota</taxon>
        <taxon>Metazoa</taxon>
        <taxon>Chordata</taxon>
        <taxon>Craniata</taxon>
        <taxon>Vertebrata</taxon>
        <taxon>Euteleostomi</taxon>
        <taxon>Mammalia</taxon>
        <taxon>Eutheria</taxon>
        <taxon>Laurasiatheria</taxon>
        <taxon>Artiodactyla</taxon>
        <taxon>Suina</taxon>
        <taxon>Suidae</taxon>
        <taxon>Sus</taxon>
    </lineage>
</organism>
<accession>A0A8W4FGS1</accession>